<keyword evidence="1" id="KW-0472">Membrane</keyword>
<evidence type="ECO:0000313" key="3">
    <source>
        <dbReference type="Proteomes" id="UP000177215"/>
    </source>
</evidence>
<keyword evidence="1" id="KW-1133">Transmembrane helix</keyword>
<protein>
    <submittedName>
        <fullName evidence="2">Uncharacterized protein</fullName>
    </submittedName>
</protein>
<evidence type="ECO:0000256" key="1">
    <source>
        <dbReference type="SAM" id="Phobius"/>
    </source>
</evidence>
<reference evidence="2 3" key="1">
    <citation type="journal article" date="2016" name="Nat. Commun.">
        <title>Thousands of microbial genomes shed light on interconnected biogeochemical processes in an aquifer system.</title>
        <authorList>
            <person name="Anantharaman K."/>
            <person name="Brown C.T."/>
            <person name="Hug L.A."/>
            <person name="Sharon I."/>
            <person name="Castelle C.J."/>
            <person name="Probst A.J."/>
            <person name="Thomas B.C."/>
            <person name="Singh A."/>
            <person name="Wilkins M.J."/>
            <person name="Karaoz U."/>
            <person name="Brodie E.L."/>
            <person name="Williams K.H."/>
            <person name="Hubbard S.S."/>
            <person name="Banfield J.F."/>
        </authorList>
    </citation>
    <scope>NUCLEOTIDE SEQUENCE [LARGE SCALE GENOMIC DNA]</scope>
</reference>
<gene>
    <name evidence="2" type="ORF">A3B35_03465</name>
</gene>
<organism evidence="2 3">
    <name type="scientific">Candidatus Kaiserbacteria bacterium RIFCSPLOWO2_01_FULL_54_24</name>
    <dbReference type="NCBI Taxonomy" id="1798515"/>
    <lineage>
        <taxon>Bacteria</taxon>
        <taxon>Candidatus Kaiseribacteriota</taxon>
    </lineage>
</organism>
<evidence type="ECO:0000313" key="2">
    <source>
        <dbReference type="EMBL" id="OGG77830.1"/>
    </source>
</evidence>
<proteinExistence type="predicted"/>
<dbReference type="EMBL" id="MFMC01000005">
    <property type="protein sequence ID" value="OGG77830.1"/>
    <property type="molecule type" value="Genomic_DNA"/>
</dbReference>
<dbReference type="AlphaFoldDB" id="A0A1F6EW31"/>
<comment type="caution">
    <text evidence="2">The sequence shown here is derived from an EMBL/GenBank/DDBJ whole genome shotgun (WGS) entry which is preliminary data.</text>
</comment>
<accession>A0A1F6EW31</accession>
<dbReference type="Proteomes" id="UP000177215">
    <property type="component" value="Unassembled WGS sequence"/>
</dbReference>
<feature type="transmembrane region" description="Helical" evidence="1">
    <location>
        <begin position="78"/>
        <end position="95"/>
    </location>
</feature>
<keyword evidence="1" id="KW-0812">Transmembrane</keyword>
<feature type="transmembrane region" description="Helical" evidence="1">
    <location>
        <begin position="7"/>
        <end position="32"/>
    </location>
</feature>
<sequence length="96" mass="10483">MRLLDAIFALSPVTEYALFLLSFVLLTCWSLFGITDSVIALIGAATDWILDTIAGLVSREAEGAQPSFGKWSRAFWRVVILAVVIILSLILLTISP</sequence>
<name>A0A1F6EW31_9BACT</name>